<dbReference type="Proteomes" id="UP000326837">
    <property type="component" value="Chromosome"/>
</dbReference>
<reference evidence="2" key="1">
    <citation type="submission" date="2019-10" db="EMBL/GenBank/DDBJ databases">
        <title>Lacipirellula parvula gen. nov., sp. nov., representing a lineage of planctomycetes widespread in freshwater anoxic habitats, and description of the family Lacipirellulaceae.</title>
        <authorList>
            <person name="Dedysh S.N."/>
            <person name="Kulichevskaya I.S."/>
            <person name="Beletsky A.V."/>
            <person name="Rakitin A.L."/>
            <person name="Mardanov A.V."/>
            <person name="Ivanova A.A."/>
            <person name="Saltykova V.X."/>
            <person name="Rijpstra W.I.C."/>
            <person name="Sinninghe Damste J.S."/>
            <person name="Ravin N.V."/>
        </authorList>
    </citation>
    <scope>NUCLEOTIDE SEQUENCE [LARGE SCALE GENOMIC DNA]</scope>
    <source>
        <strain evidence="2">PX69</strain>
    </source>
</reference>
<accession>A0A5K7XMI7</accession>
<dbReference type="KEGG" id="lpav:PLANPX_3881"/>
<evidence type="ECO:0000313" key="1">
    <source>
        <dbReference type="EMBL" id="BBO34269.1"/>
    </source>
</evidence>
<dbReference type="EMBL" id="AP021861">
    <property type="protein sequence ID" value="BBO34269.1"/>
    <property type="molecule type" value="Genomic_DNA"/>
</dbReference>
<protein>
    <submittedName>
        <fullName evidence="1">Uncharacterized protein</fullName>
    </submittedName>
</protein>
<proteinExistence type="predicted"/>
<sequence length="43" mass="4611">MAAVTSLYQLLHSRSKAKGLSFGWKHPLPEPASLKPLAASIAH</sequence>
<keyword evidence="2" id="KW-1185">Reference proteome</keyword>
<dbReference type="AlphaFoldDB" id="A0A5K7XMI7"/>
<organism evidence="1 2">
    <name type="scientific">Lacipirellula parvula</name>
    <dbReference type="NCBI Taxonomy" id="2650471"/>
    <lineage>
        <taxon>Bacteria</taxon>
        <taxon>Pseudomonadati</taxon>
        <taxon>Planctomycetota</taxon>
        <taxon>Planctomycetia</taxon>
        <taxon>Pirellulales</taxon>
        <taxon>Lacipirellulaceae</taxon>
        <taxon>Lacipirellula</taxon>
    </lineage>
</organism>
<evidence type="ECO:0000313" key="2">
    <source>
        <dbReference type="Proteomes" id="UP000326837"/>
    </source>
</evidence>
<name>A0A5K7XMI7_9BACT</name>
<gene>
    <name evidence="1" type="ORF">PLANPX_3881</name>
</gene>